<protein>
    <submittedName>
        <fullName evidence="1">Class I SAM-dependent methyltransferase</fullName>
    </submittedName>
</protein>
<keyword evidence="2" id="KW-1185">Reference proteome</keyword>
<proteinExistence type="predicted"/>
<sequence length="266" mass="30082">MHNKQANDMNLSINTSSLITTYKEVSPEIAAKLTGGDKTTYVRTLFDKISNRYDLIRTIVFLGHTSLWYRQSLSDLDLKVGDKVLDVGCGTGESTRYLINRYPGINVEGMDISSGMLNEARRLSPKVNYFEGDVSAIPCPNATYDFVLTTFTFRNFPERNVAIAEMLRVLRPGGRLLILDHFYPQNPLWRAVYTFWMRRVVPQIVKPFMEDVTPYRYLAESIINGLTISGFKTLLELNQAVVLQTNTYTGGAAGRVIAVCQQEDIE</sequence>
<organism evidence="1 2">
    <name type="scientific">Anabaena azotica FACHB-119</name>
    <dbReference type="NCBI Taxonomy" id="947527"/>
    <lineage>
        <taxon>Bacteria</taxon>
        <taxon>Bacillati</taxon>
        <taxon>Cyanobacteriota</taxon>
        <taxon>Cyanophyceae</taxon>
        <taxon>Nostocales</taxon>
        <taxon>Nostocaceae</taxon>
        <taxon>Anabaena</taxon>
        <taxon>Anabaena azotica</taxon>
    </lineage>
</organism>
<dbReference type="GO" id="GO:0032259">
    <property type="term" value="P:methylation"/>
    <property type="evidence" value="ECO:0007669"/>
    <property type="project" value="UniProtKB-KW"/>
</dbReference>
<dbReference type="Gene3D" id="3.40.50.150">
    <property type="entry name" value="Vaccinia Virus protein VP39"/>
    <property type="match status" value="1"/>
</dbReference>
<dbReference type="CDD" id="cd02440">
    <property type="entry name" value="AdoMet_MTases"/>
    <property type="match status" value="1"/>
</dbReference>
<dbReference type="PANTHER" id="PTHR43591">
    <property type="entry name" value="METHYLTRANSFERASE"/>
    <property type="match status" value="1"/>
</dbReference>
<gene>
    <name evidence="1" type="ORF">H6G83_28725</name>
</gene>
<evidence type="ECO:0000313" key="1">
    <source>
        <dbReference type="EMBL" id="MBD2504549.1"/>
    </source>
</evidence>
<dbReference type="PROSITE" id="PS51608">
    <property type="entry name" value="SAM_MT_UBIE"/>
    <property type="match status" value="1"/>
</dbReference>
<dbReference type="Pfam" id="PF01209">
    <property type="entry name" value="Ubie_methyltran"/>
    <property type="match status" value="1"/>
</dbReference>
<dbReference type="SUPFAM" id="SSF53335">
    <property type="entry name" value="S-adenosyl-L-methionine-dependent methyltransferases"/>
    <property type="match status" value="1"/>
</dbReference>
<comment type="caution">
    <text evidence="1">The sequence shown here is derived from an EMBL/GenBank/DDBJ whole genome shotgun (WGS) entry which is preliminary data.</text>
</comment>
<keyword evidence="1" id="KW-0808">Transferase</keyword>
<evidence type="ECO:0000313" key="2">
    <source>
        <dbReference type="Proteomes" id="UP000661112"/>
    </source>
</evidence>
<accession>A0ABR8DBR8</accession>
<keyword evidence="1" id="KW-0489">Methyltransferase</keyword>
<reference evidence="1 2" key="1">
    <citation type="journal article" date="2020" name="ISME J.">
        <title>Comparative genomics reveals insights into cyanobacterial evolution and habitat adaptation.</title>
        <authorList>
            <person name="Chen M.Y."/>
            <person name="Teng W.K."/>
            <person name="Zhao L."/>
            <person name="Hu C.X."/>
            <person name="Zhou Y.K."/>
            <person name="Han B.P."/>
            <person name="Song L.R."/>
            <person name="Shu W.S."/>
        </authorList>
    </citation>
    <scope>NUCLEOTIDE SEQUENCE [LARGE SCALE GENOMIC DNA]</scope>
    <source>
        <strain evidence="1 2">FACHB-119</strain>
    </source>
</reference>
<dbReference type="RefSeq" id="WP_190478461.1">
    <property type="nucleotide sequence ID" value="NZ_JACJSG010000054.1"/>
</dbReference>
<dbReference type="EMBL" id="JACJSG010000054">
    <property type="protein sequence ID" value="MBD2504549.1"/>
    <property type="molecule type" value="Genomic_DNA"/>
</dbReference>
<dbReference type="Proteomes" id="UP000661112">
    <property type="component" value="Unassembled WGS sequence"/>
</dbReference>
<name>A0ABR8DBR8_9NOST</name>
<dbReference type="InterPro" id="IPR004033">
    <property type="entry name" value="UbiE/COQ5_MeTrFase"/>
</dbReference>
<dbReference type="InterPro" id="IPR029063">
    <property type="entry name" value="SAM-dependent_MTases_sf"/>
</dbReference>
<dbReference type="GO" id="GO:0008168">
    <property type="term" value="F:methyltransferase activity"/>
    <property type="evidence" value="ECO:0007669"/>
    <property type="project" value="UniProtKB-KW"/>
</dbReference>